<feature type="region of interest" description="Disordered" evidence="4">
    <location>
        <begin position="390"/>
        <end position="414"/>
    </location>
</feature>
<dbReference type="OrthoDB" id="1152826at2759"/>
<feature type="signal peptide" evidence="5">
    <location>
        <begin position="1"/>
        <end position="20"/>
    </location>
</feature>
<sequence length="761" mass="86237">IIFIFSLVFALLFCTYELYTGVTQHWRDHRSIHQNIIPASTGACKALSKIIPQVKDKMSGLAFRVPIVNVSVLDLTVRLDANTTIQDIIKNVEKASRSYLKNIIKISNDEAVSSDFIGDSHSCILDADSSLQLKPNFYKIICWYENEYSYACRVLDSIFFSEKQFNIILRSPSKMTYVRAKPAKTQDEVQQTERNIKEMSIECNYNTEIPKIVSSTSQETGIKTKAISRPVLQRKPHTGNTPPSSATSRTDPKKRNELFKIWNDSTEGGKVAQRQNRSSFFHSCMSFGPKNNEKTDCMKAQERLENVKKEFSKMVNITEDLLKKSYSNKMQLEVSAKSSKEGEKFGTSSNGSQVGSAEESISPTNGKCTMKLSSNNPIFKVCGDFKNKVISSPNTESSKEEVRNNYDRNENMSDYNISSDLKVDKPRKPCLKVSLDDSTKNRNIGSSQTIKTLTWFTDTKNKIKSSSFVKTQSTKSTKITDDLSSNIQVQCAFNDQKVTETPKPDLVKSSHSTDREVVINIIDTTASESEPEKHSCDTQTVPKVIKEPDPPEKVNLREFTKYLHNKDYNMHVIDEELKKRNIVLVNDQKENSDINVKSSDNSDQYSIDLEERRKTLSKQILESLSRLAHEPLRIRDDVTSGCGSPENTVTTISNGDGKRRKPDLYDKLDSASGTDSNNSFEINERKSQVIHITDLSNSLEDLARLDKICRIIEISDELSDKLFSALDKSELKSVQERKWSFKDLCERIQLDDFCNKVFGKT</sequence>
<feature type="compositionally biased region" description="Polar residues" evidence="4">
    <location>
        <begin position="641"/>
        <end position="654"/>
    </location>
</feature>
<dbReference type="InterPro" id="IPR020829">
    <property type="entry name" value="GlycerAld_3-P_DH_cat"/>
</dbReference>
<organism evidence="7 8">
    <name type="scientific">Trichoplusia ni</name>
    <name type="common">Cabbage looper</name>
    <dbReference type="NCBI Taxonomy" id="7111"/>
    <lineage>
        <taxon>Eukaryota</taxon>
        <taxon>Metazoa</taxon>
        <taxon>Ecdysozoa</taxon>
        <taxon>Arthropoda</taxon>
        <taxon>Hexapoda</taxon>
        <taxon>Insecta</taxon>
        <taxon>Pterygota</taxon>
        <taxon>Neoptera</taxon>
        <taxon>Endopterygota</taxon>
        <taxon>Lepidoptera</taxon>
        <taxon>Glossata</taxon>
        <taxon>Ditrysia</taxon>
        <taxon>Noctuoidea</taxon>
        <taxon>Noctuidae</taxon>
        <taxon>Plusiinae</taxon>
        <taxon>Trichoplusia</taxon>
    </lineage>
</organism>
<dbReference type="PANTHER" id="PTHR10836">
    <property type="entry name" value="GLYCERALDEHYDE 3-PHOSPHATE DEHYDROGENASE"/>
    <property type="match status" value="1"/>
</dbReference>
<evidence type="ECO:0000256" key="4">
    <source>
        <dbReference type="SAM" id="MobiDB-lite"/>
    </source>
</evidence>
<evidence type="ECO:0000256" key="1">
    <source>
        <dbReference type="ARBA" id="ARBA00007406"/>
    </source>
</evidence>
<dbReference type="SUPFAM" id="SSF55347">
    <property type="entry name" value="Glyceraldehyde-3-phosphate dehydrogenase-like, C-terminal domain"/>
    <property type="match status" value="1"/>
</dbReference>
<comment type="similarity">
    <text evidence="1">Belongs to the glyceraldehyde-3-phosphate dehydrogenase family.</text>
</comment>
<evidence type="ECO:0000256" key="2">
    <source>
        <dbReference type="ARBA" id="ARBA00023002"/>
    </source>
</evidence>
<reference evidence="8" key="1">
    <citation type="submission" date="2025-08" db="UniProtKB">
        <authorList>
            <consortium name="RefSeq"/>
        </authorList>
    </citation>
    <scope>IDENTIFICATION</scope>
</reference>
<feature type="region of interest" description="Disordered" evidence="4">
    <location>
        <begin position="637"/>
        <end position="679"/>
    </location>
</feature>
<keyword evidence="2" id="KW-0560">Oxidoreductase</keyword>
<proteinExistence type="inferred from homology"/>
<dbReference type="GO" id="GO:0006096">
    <property type="term" value="P:glycolytic process"/>
    <property type="evidence" value="ECO:0007669"/>
    <property type="project" value="TreeGrafter"/>
</dbReference>
<feature type="domain" description="Glyceraldehyde 3-phosphate dehydrogenase catalytic" evidence="6">
    <location>
        <begin position="24"/>
        <end position="144"/>
    </location>
</feature>
<dbReference type="PRINTS" id="PR00078">
    <property type="entry name" value="G3PDHDRGNASE"/>
</dbReference>
<feature type="region of interest" description="Disordered" evidence="4">
    <location>
        <begin position="226"/>
        <end position="255"/>
    </location>
</feature>
<evidence type="ECO:0000313" key="8">
    <source>
        <dbReference type="RefSeq" id="XP_026736709.1"/>
    </source>
</evidence>
<dbReference type="RefSeq" id="XP_026736709.1">
    <property type="nucleotide sequence ID" value="XM_026880908.1"/>
</dbReference>
<dbReference type="PANTHER" id="PTHR10836:SF76">
    <property type="entry name" value="GLYCERALDEHYDE-3-PHOSPHATE DEHYDROGENASE-RELATED"/>
    <property type="match status" value="1"/>
</dbReference>
<dbReference type="Gene3D" id="3.40.50.720">
    <property type="entry name" value="NAD(P)-binding Rossmann-like Domain"/>
    <property type="match status" value="1"/>
</dbReference>
<feature type="compositionally biased region" description="Polar residues" evidence="4">
    <location>
        <begin position="346"/>
        <end position="368"/>
    </location>
</feature>
<feature type="non-terminal residue" evidence="8">
    <location>
        <position position="1"/>
    </location>
</feature>
<dbReference type="AlphaFoldDB" id="A0A7E5W7V7"/>
<dbReference type="Proteomes" id="UP000322000">
    <property type="component" value="Chromosome 1"/>
</dbReference>
<evidence type="ECO:0000313" key="7">
    <source>
        <dbReference type="Proteomes" id="UP000322000"/>
    </source>
</evidence>
<keyword evidence="5" id="KW-0732">Signal</keyword>
<protein>
    <submittedName>
        <fullName evidence="8">Uncharacterized protein LOC113500196</fullName>
    </submittedName>
</protein>
<feature type="compositionally biased region" description="Polar residues" evidence="4">
    <location>
        <begin position="238"/>
        <end position="249"/>
    </location>
</feature>
<dbReference type="GO" id="GO:0004365">
    <property type="term" value="F:glyceraldehyde-3-phosphate dehydrogenase (NAD+) (phosphorylating) activity"/>
    <property type="evidence" value="ECO:0007669"/>
    <property type="project" value="UniProtKB-EC"/>
</dbReference>
<accession>A0A7E5W7V7</accession>
<dbReference type="KEGG" id="tnl:113500196"/>
<feature type="region of interest" description="Disordered" evidence="4">
    <location>
        <begin position="527"/>
        <end position="549"/>
    </location>
</feature>
<evidence type="ECO:0000256" key="5">
    <source>
        <dbReference type="SAM" id="SignalP"/>
    </source>
</evidence>
<name>A0A7E5W7V7_TRINI</name>
<feature type="region of interest" description="Disordered" evidence="4">
    <location>
        <begin position="335"/>
        <end position="368"/>
    </location>
</feature>
<gene>
    <name evidence="8" type="primary">LOC113500196</name>
</gene>
<feature type="chain" id="PRO_5028987472" evidence="5">
    <location>
        <begin position="21"/>
        <end position="761"/>
    </location>
</feature>
<comment type="catalytic activity">
    <reaction evidence="3">
        <text>D-glyceraldehyde 3-phosphate + phosphate + NAD(+) = (2R)-3-phospho-glyceroyl phosphate + NADH + H(+)</text>
        <dbReference type="Rhea" id="RHEA:10300"/>
        <dbReference type="ChEBI" id="CHEBI:15378"/>
        <dbReference type="ChEBI" id="CHEBI:43474"/>
        <dbReference type="ChEBI" id="CHEBI:57540"/>
        <dbReference type="ChEBI" id="CHEBI:57604"/>
        <dbReference type="ChEBI" id="CHEBI:57945"/>
        <dbReference type="ChEBI" id="CHEBI:59776"/>
        <dbReference type="EC" id="1.2.1.12"/>
    </reaction>
</comment>
<dbReference type="GO" id="GO:0005829">
    <property type="term" value="C:cytosol"/>
    <property type="evidence" value="ECO:0007669"/>
    <property type="project" value="TreeGrafter"/>
</dbReference>
<keyword evidence="7" id="KW-1185">Reference proteome</keyword>
<evidence type="ECO:0000256" key="3">
    <source>
        <dbReference type="ARBA" id="ARBA00047698"/>
    </source>
</evidence>
<dbReference type="InterPro" id="IPR020831">
    <property type="entry name" value="GlycerAld/Erythrose_P_DH"/>
</dbReference>
<dbReference type="Pfam" id="PF02800">
    <property type="entry name" value="Gp_dh_C"/>
    <property type="match status" value="1"/>
</dbReference>
<feature type="compositionally biased region" description="Basic and acidic residues" evidence="4">
    <location>
        <begin position="397"/>
        <end position="411"/>
    </location>
</feature>
<dbReference type="Gene3D" id="3.30.360.10">
    <property type="entry name" value="Dihydrodipicolinate Reductase, domain 2"/>
    <property type="match status" value="1"/>
</dbReference>
<dbReference type="InParanoid" id="A0A7E5W7V7"/>
<evidence type="ECO:0000259" key="6">
    <source>
        <dbReference type="Pfam" id="PF02800"/>
    </source>
</evidence>
<dbReference type="GeneID" id="113500196"/>